<dbReference type="InterPro" id="IPR040256">
    <property type="entry name" value="At4g02000-like"/>
</dbReference>
<dbReference type="PANTHER" id="PTHR31286:SF180">
    <property type="entry name" value="OS10G0362600 PROTEIN"/>
    <property type="match status" value="1"/>
</dbReference>
<evidence type="ECO:0000256" key="1">
    <source>
        <dbReference type="SAM" id="SignalP"/>
    </source>
</evidence>
<feature type="signal peptide" evidence="1">
    <location>
        <begin position="1"/>
        <end position="20"/>
    </location>
</feature>
<dbReference type="EMBL" id="JBBPBN010000029">
    <property type="protein sequence ID" value="KAK9006212.1"/>
    <property type="molecule type" value="Genomic_DNA"/>
</dbReference>
<dbReference type="Proteomes" id="UP001396334">
    <property type="component" value="Unassembled WGS sequence"/>
</dbReference>
<keyword evidence="1" id="KW-0732">Signal</keyword>
<dbReference type="PANTHER" id="PTHR31286">
    <property type="entry name" value="GLYCINE-RICH CELL WALL STRUCTURAL PROTEIN 1.8-LIKE"/>
    <property type="match status" value="1"/>
</dbReference>
<comment type="caution">
    <text evidence="2">The sequence shown here is derived from an EMBL/GenBank/DDBJ whole genome shotgun (WGS) entry which is preliminary data.</text>
</comment>
<evidence type="ECO:0000313" key="3">
    <source>
        <dbReference type="Proteomes" id="UP001396334"/>
    </source>
</evidence>
<feature type="chain" id="PRO_5045280214" description="DUF4283 domain-containing protein" evidence="1">
    <location>
        <begin position="21"/>
        <end position="332"/>
    </location>
</feature>
<gene>
    <name evidence="2" type="ORF">V6N11_035257</name>
</gene>
<evidence type="ECO:0000313" key="2">
    <source>
        <dbReference type="EMBL" id="KAK9006212.1"/>
    </source>
</evidence>
<dbReference type="InterPro" id="IPR035979">
    <property type="entry name" value="RBD_domain_sf"/>
</dbReference>
<keyword evidence="3" id="KW-1185">Reference proteome</keyword>
<protein>
    <recommendedName>
        <fullName evidence="4">DUF4283 domain-containing protein</fullName>
    </recommendedName>
</protein>
<accession>A0ABR2QZR1</accession>
<name>A0ABR2QZR1_9ROSI</name>
<proteinExistence type="predicted"/>
<dbReference type="SUPFAM" id="SSF54928">
    <property type="entry name" value="RNA-binding domain, RBD"/>
    <property type="match status" value="1"/>
</dbReference>
<sequence>MMKNTFAFVRFMNLWEALSAVDLANNRRMDDFIIKVFLDKKVQMVAKGPSSVERSKAQHAPTKVNMNRFKDERSYKDALLNPSKLGLIDENDGPINVPSVIAEASRPAVENKYEPISINIQDSDGEWLNKCLICQISAMYDAEVVQQFLQSEGFKVKVSCWYGFYAIIRFEEEEHIDIFWDLKDSLLKPWFSDIDSMEKFMKSKKLRIWVCIEGFPLHAWNDFAILSIGRRWGEVISLDTDTNKKNRFDVARILVGVNCLSDVPLFPTIEVKGVIYNLKISTFEYDDDRCWIDNEQRFSCADGFSDGFCNSSGLGGEGVNLSNLPQTLENAD</sequence>
<evidence type="ECO:0008006" key="4">
    <source>
        <dbReference type="Google" id="ProtNLM"/>
    </source>
</evidence>
<organism evidence="2 3">
    <name type="scientific">Hibiscus sabdariffa</name>
    <name type="common">roselle</name>
    <dbReference type="NCBI Taxonomy" id="183260"/>
    <lineage>
        <taxon>Eukaryota</taxon>
        <taxon>Viridiplantae</taxon>
        <taxon>Streptophyta</taxon>
        <taxon>Embryophyta</taxon>
        <taxon>Tracheophyta</taxon>
        <taxon>Spermatophyta</taxon>
        <taxon>Magnoliopsida</taxon>
        <taxon>eudicotyledons</taxon>
        <taxon>Gunneridae</taxon>
        <taxon>Pentapetalae</taxon>
        <taxon>rosids</taxon>
        <taxon>malvids</taxon>
        <taxon>Malvales</taxon>
        <taxon>Malvaceae</taxon>
        <taxon>Malvoideae</taxon>
        <taxon>Hibiscus</taxon>
    </lineage>
</organism>
<reference evidence="2 3" key="1">
    <citation type="journal article" date="2024" name="G3 (Bethesda)">
        <title>Genome assembly of Hibiscus sabdariffa L. provides insights into metabolisms of medicinal natural products.</title>
        <authorList>
            <person name="Kim T."/>
        </authorList>
    </citation>
    <scope>NUCLEOTIDE SEQUENCE [LARGE SCALE GENOMIC DNA]</scope>
    <source>
        <strain evidence="2">TK-2024</strain>
        <tissue evidence="2">Old leaves</tissue>
    </source>
</reference>